<keyword evidence="8 14" id="KW-0067">ATP-binding</keyword>
<dbReference type="InterPro" id="IPR018165">
    <property type="entry name" value="Ala-tRNA-synth_IIc_core"/>
</dbReference>
<evidence type="ECO:0000256" key="5">
    <source>
        <dbReference type="ARBA" id="ARBA00022723"/>
    </source>
</evidence>
<evidence type="ECO:0000256" key="8">
    <source>
        <dbReference type="ARBA" id="ARBA00022840"/>
    </source>
</evidence>
<dbReference type="SUPFAM" id="SSF101353">
    <property type="entry name" value="Putative anticodon-binding domain of alanyl-tRNA synthetase (AlaRS)"/>
    <property type="match status" value="1"/>
</dbReference>
<evidence type="ECO:0000256" key="6">
    <source>
        <dbReference type="ARBA" id="ARBA00022741"/>
    </source>
</evidence>
<dbReference type="GO" id="GO:0008270">
    <property type="term" value="F:zinc ion binding"/>
    <property type="evidence" value="ECO:0007669"/>
    <property type="project" value="UniProtKB-UniRule"/>
</dbReference>
<evidence type="ECO:0000256" key="13">
    <source>
        <dbReference type="ARBA" id="ARBA00048300"/>
    </source>
</evidence>
<dbReference type="EMBL" id="AUZJ01000009">
    <property type="protein sequence ID" value="ERF61547.1"/>
    <property type="molecule type" value="Genomic_DNA"/>
</dbReference>
<dbReference type="SMART" id="SM00863">
    <property type="entry name" value="tRNA_SAD"/>
    <property type="match status" value="1"/>
</dbReference>
<comment type="domain">
    <text evidence="14">Consists of three domains; the N-terminal catalytic domain, the editing domain and the C-terminal C-Ala domain. The editing domain removes incorrectly charged amino acids, while the C-Ala domain, along with tRNA(Ala), serves as a bridge to cooperatively bring together the editing and aminoacylation centers thus stimulating deacylation of misacylated tRNAs.</text>
</comment>
<reference evidence="18 19" key="1">
    <citation type="submission" date="2013-08" db="EMBL/GenBank/DDBJ databases">
        <authorList>
            <person name="Durkin A.S."/>
            <person name="Haft D.R."/>
            <person name="McCorrison J."/>
            <person name="Torralba M."/>
            <person name="Gillis M."/>
            <person name="Haft D.H."/>
            <person name="Methe B."/>
            <person name="Sutton G."/>
            <person name="Nelson K.E."/>
        </authorList>
    </citation>
    <scope>NUCLEOTIDE SEQUENCE [LARGE SCALE GENOMIC DNA]</scope>
    <source>
        <strain evidence="17 19">ATCC 35536</strain>
        <strain evidence="16 18">VPI DR56BR1116</strain>
    </source>
</reference>
<evidence type="ECO:0000259" key="15">
    <source>
        <dbReference type="PROSITE" id="PS50860"/>
    </source>
</evidence>
<comment type="cofactor">
    <cofactor evidence="14">
        <name>Zn(2+)</name>
        <dbReference type="ChEBI" id="CHEBI:29105"/>
    </cofactor>
    <text evidence="14">Binds 1 zinc ion per subunit.</text>
</comment>
<organism evidence="16 18">
    <name type="scientific">Treponema socranskii subsp. socranskii VPI DR56BR1116 = ATCC 35536</name>
    <dbReference type="NCBI Taxonomy" id="1125725"/>
    <lineage>
        <taxon>Bacteria</taxon>
        <taxon>Pseudomonadati</taxon>
        <taxon>Spirochaetota</taxon>
        <taxon>Spirochaetia</taxon>
        <taxon>Spirochaetales</taxon>
        <taxon>Treponemataceae</taxon>
        <taxon>Treponema</taxon>
    </lineage>
</organism>
<dbReference type="InterPro" id="IPR018162">
    <property type="entry name" value="Ala-tRNA-ligase_IIc_anticod-bd"/>
</dbReference>
<feature type="binding site" evidence="14">
    <location>
        <position position="561"/>
    </location>
    <ligand>
        <name>Zn(2+)</name>
        <dbReference type="ChEBI" id="CHEBI:29105"/>
    </ligand>
</feature>
<keyword evidence="10 14" id="KW-0648">Protein biosynthesis</keyword>
<keyword evidence="11 14" id="KW-0030">Aminoacyl-tRNA synthetase</keyword>
<comment type="caution">
    <text evidence="16">The sequence shown here is derived from an EMBL/GenBank/DDBJ whole genome shotgun (WGS) entry which is preliminary data.</text>
</comment>
<dbReference type="HAMAP" id="MF_00036_B">
    <property type="entry name" value="Ala_tRNA_synth_B"/>
    <property type="match status" value="1"/>
</dbReference>
<dbReference type="STRING" id="1125725.HMPREF1325_2360"/>
<dbReference type="PROSITE" id="PS50860">
    <property type="entry name" value="AA_TRNA_LIGASE_II_ALA"/>
    <property type="match status" value="1"/>
</dbReference>
<dbReference type="EC" id="6.1.1.7" evidence="14"/>
<evidence type="ECO:0000256" key="9">
    <source>
        <dbReference type="ARBA" id="ARBA00022884"/>
    </source>
</evidence>
<feature type="binding site" evidence="14">
    <location>
        <position position="565"/>
    </location>
    <ligand>
        <name>Zn(2+)</name>
        <dbReference type="ChEBI" id="CHEBI:29105"/>
    </ligand>
</feature>
<dbReference type="InterPro" id="IPR045864">
    <property type="entry name" value="aa-tRNA-synth_II/BPL/LPL"/>
</dbReference>
<keyword evidence="7 14" id="KW-0862">Zinc</keyword>
<dbReference type="InterPro" id="IPR050058">
    <property type="entry name" value="Ala-tRNA_ligase"/>
</dbReference>
<dbReference type="InterPro" id="IPR002318">
    <property type="entry name" value="Ala-tRNA-lgiase_IIc"/>
</dbReference>
<comment type="function">
    <text evidence="12 14">Catalyzes the attachment of alanine to tRNA(Ala) in a two-step reaction: alanine is first activated by ATP to form Ala-AMP and then transferred to the acceptor end of tRNA(Ala). Also edits incorrectly charged Ser-tRNA(Ala) and Gly-tRNA(Ala) via its editing domain.</text>
</comment>
<gene>
    <name evidence="14" type="primary">alaS</name>
    <name evidence="17" type="ORF">HMPREF0860_0113</name>
    <name evidence="16" type="ORF">HMPREF1325_2360</name>
</gene>
<comment type="subcellular location">
    <subcellularLocation>
        <location evidence="1 14">Cytoplasm</location>
    </subcellularLocation>
</comment>
<dbReference type="EMBL" id="AVQI01000050">
    <property type="protein sequence ID" value="ERK02674.1"/>
    <property type="molecule type" value="Genomic_DNA"/>
</dbReference>
<dbReference type="FunFam" id="3.30.980.10:FF:000004">
    <property type="entry name" value="Alanine--tRNA ligase, cytoplasmic"/>
    <property type="match status" value="1"/>
</dbReference>
<keyword evidence="14" id="KW-0963">Cytoplasm</keyword>
<dbReference type="Proteomes" id="UP000016412">
    <property type="component" value="Unassembled WGS sequence"/>
</dbReference>
<evidence type="ECO:0000256" key="4">
    <source>
        <dbReference type="ARBA" id="ARBA00022598"/>
    </source>
</evidence>
<keyword evidence="6 14" id="KW-0547">Nucleotide-binding</keyword>
<dbReference type="PANTHER" id="PTHR11777:SF9">
    <property type="entry name" value="ALANINE--TRNA LIGASE, CYTOPLASMIC"/>
    <property type="match status" value="1"/>
</dbReference>
<evidence type="ECO:0000256" key="11">
    <source>
        <dbReference type="ARBA" id="ARBA00023146"/>
    </source>
</evidence>
<evidence type="ECO:0000313" key="17">
    <source>
        <dbReference type="EMBL" id="ERK02674.1"/>
    </source>
</evidence>
<dbReference type="SUPFAM" id="SSF55681">
    <property type="entry name" value="Class II aaRS and biotin synthetases"/>
    <property type="match status" value="1"/>
</dbReference>
<dbReference type="Pfam" id="PF07973">
    <property type="entry name" value="tRNA_SAD"/>
    <property type="match status" value="1"/>
</dbReference>
<dbReference type="GO" id="GO:0002161">
    <property type="term" value="F:aminoacyl-tRNA deacylase activity"/>
    <property type="evidence" value="ECO:0007669"/>
    <property type="project" value="TreeGrafter"/>
</dbReference>
<dbReference type="GO" id="GO:0004813">
    <property type="term" value="F:alanine-tRNA ligase activity"/>
    <property type="evidence" value="ECO:0007669"/>
    <property type="project" value="UniProtKB-UniRule"/>
</dbReference>
<dbReference type="Proteomes" id="UP000016646">
    <property type="component" value="Unassembled WGS sequence"/>
</dbReference>
<evidence type="ECO:0000256" key="14">
    <source>
        <dbReference type="HAMAP-Rule" id="MF_00036"/>
    </source>
</evidence>
<evidence type="ECO:0000256" key="2">
    <source>
        <dbReference type="ARBA" id="ARBA00008226"/>
    </source>
</evidence>
<dbReference type="CDD" id="cd00673">
    <property type="entry name" value="AlaRS_core"/>
    <property type="match status" value="1"/>
</dbReference>
<evidence type="ECO:0000256" key="3">
    <source>
        <dbReference type="ARBA" id="ARBA00022555"/>
    </source>
</evidence>
<keyword evidence="4 14" id="KW-0436">Ligase</keyword>
<evidence type="ECO:0000256" key="10">
    <source>
        <dbReference type="ARBA" id="ARBA00022917"/>
    </source>
</evidence>
<dbReference type="GO" id="GO:0005524">
    <property type="term" value="F:ATP binding"/>
    <property type="evidence" value="ECO:0007669"/>
    <property type="project" value="UniProtKB-UniRule"/>
</dbReference>
<dbReference type="Gene3D" id="3.30.930.10">
    <property type="entry name" value="Bira Bifunctional Protein, Domain 2"/>
    <property type="match status" value="1"/>
</dbReference>
<dbReference type="PATRIC" id="fig|1125725.3.peg.427"/>
<dbReference type="InterPro" id="IPR023033">
    <property type="entry name" value="Ala_tRNA_ligase_euk/bac"/>
</dbReference>
<protein>
    <recommendedName>
        <fullName evidence="14">Alanine--tRNA ligase</fullName>
        <ecNumber evidence="14">6.1.1.7</ecNumber>
    </recommendedName>
    <alternativeName>
        <fullName evidence="14">Alanyl-tRNA synthetase</fullName>
        <shortName evidence="14">AlaRS</shortName>
    </alternativeName>
</protein>
<keyword evidence="3 14" id="KW-0820">tRNA-binding</keyword>
<evidence type="ECO:0000256" key="7">
    <source>
        <dbReference type="ARBA" id="ARBA00022833"/>
    </source>
</evidence>
<dbReference type="GO" id="GO:0000049">
    <property type="term" value="F:tRNA binding"/>
    <property type="evidence" value="ECO:0007669"/>
    <property type="project" value="UniProtKB-KW"/>
</dbReference>
<dbReference type="Gene3D" id="3.30.980.10">
    <property type="entry name" value="Threonyl-trna Synthetase, Chain A, domain 2"/>
    <property type="match status" value="1"/>
</dbReference>
<feature type="domain" description="Alanyl-transfer RNA synthetases family profile" evidence="15">
    <location>
        <begin position="1"/>
        <end position="593"/>
    </location>
</feature>
<dbReference type="GO" id="GO:0005829">
    <property type="term" value="C:cytosol"/>
    <property type="evidence" value="ECO:0007669"/>
    <property type="project" value="TreeGrafter"/>
</dbReference>
<dbReference type="eggNOG" id="COG0013">
    <property type="taxonomic scope" value="Bacteria"/>
</dbReference>
<dbReference type="SUPFAM" id="SSF55186">
    <property type="entry name" value="ThrRS/AlaRS common domain"/>
    <property type="match status" value="1"/>
</dbReference>
<dbReference type="Gene3D" id="3.30.54.20">
    <property type="match status" value="1"/>
</dbReference>
<feature type="binding site" evidence="14">
    <location>
        <position position="463"/>
    </location>
    <ligand>
        <name>Zn(2+)</name>
        <dbReference type="ChEBI" id="CHEBI:29105"/>
    </ligand>
</feature>
<dbReference type="NCBIfam" id="NF002436">
    <property type="entry name" value="PRK01584.1"/>
    <property type="match status" value="1"/>
</dbReference>
<dbReference type="InterPro" id="IPR012947">
    <property type="entry name" value="tRNA_SAD"/>
</dbReference>
<comment type="similarity">
    <text evidence="2 14">Belongs to the class-II aminoacyl-tRNA synthetase family.</text>
</comment>
<comment type="catalytic activity">
    <reaction evidence="13 14">
        <text>tRNA(Ala) + L-alanine + ATP = L-alanyl-tRNA(Ala) + AMP + diphosphate</text>
        <dbReference type="Rhea" id="RHEA:12540"/>
        <dbReference type="Rhea" id="RHEA-COMP:9657"/>
        <dbReference type="Rhea" id="RHEA-COMP:9923"/>
        <dbReference type="ChEBI" id="CHEBI:30616"/>
        <dbReference type="ChEBI" id="CHEBI:33019"/>
        <dbReference type="ChEBI" id="CHEBI:57972"/>
        <dbReference type="ChEBI" id="CHEBI:78442"/>
        <dbReference type="ChEBI" id="CHEBI:78497"/>
        <dbReference type="ChEBI" id="CHEBI:456215"/>
        <dbReference type="EC" id="6.1.1.7"/>
    </reaction>
</comment>
<keyword evidence="19" id="KW-1185">Reference proteome</keyword>
<proteinExistence type="inferred from homology"/>
<accession>U1FBJ7</accession>
<evidence type="ECO:0000313" key="19">
    <source>
        <dbReference type="Proteomes" id="UP000016646"/>
    </source>
</evidence>
<dbReference type="AlphaFoldDB" id="U1FBJ7"/>
<dbReference type="OrthoDB" id="9803884at2"/>
<dbReference type="RefSeq" id="WP_021329424.1">
    <property type="nucleotide sequence ID" value="NZ_AUZJ01000009.1"/>
</dbReference>
<keyword evidence="9 14" id="KW-0694">RNA-binding</keyword>
<keyword evidence="5 14" id="KW-0479">Metal-binding</keyword>
<feature type="binding site" evidence="14">
    <location>
        <position position="459"/>
    </location>
    <ligand>
        <name>Zn(2+)</name>
        <dbReference type="ChEBI" id="CHEBI:29105"/>
    </ligand>
</feature>
<evidence type="ECO:0000256" key="1">
    <source>
        <dbReference type="ARBA" id="ARBA00004496"/>
    </source>
</evidence>
<dbReference type="InterPro" id="IPR018164">
    <property type="entry name" value="Ala-tRNA-synth_IIc_N"/>
</dbReference>
<dbReference type="PRINTS" id="PR00980">
    <property type="entry name" value="TRNASYNTHALA"/>
</dbReference>
<dbReference type="InterPro" id="IPR018163">
    <property type="entry name" value="Thr/Ala-tRNA-synth_IIc_edit"/>
</dbReference>
<evidence type="ECO:0000313" key="18">
    <source>
        <dbReference type="Proteomes" id="UP000016412"/>
    </source>
</evidence>
<name>U1FBJ7_TRESO</name>
<dbReference type="Pfam" id="PF01411">
    <property type="entry name" value="tRNA-synt_2c"/>
    <property type="match status" value="1"/>
</dbReference>
<sequence>MTVDELRSKYIAFFKSKGHAEISGQSLIPDNDPTVLFTTAGMQPLVPYLSGQNHPEGTRLTDYQKCVRTGDIDSVGDPSHLTFFEMLGNWSLGDYFKKESIAFSWEFLTGKEWLAIPPEKISVTVFAGEDAVLRDDEAASIWESCGIPRERIFYLPRSDNWWGPAGLTGPCGPDTEIFYDTGKEACASHCRPGCPCGKYVEIWNNVFMQYNKTANGTFEPLSRKCVDTGMGAERTVAMLGGMKSVYEIDVFVPIIRCIESLSGKKYGENEDVDISIRIISDHVRTATFILGDQKAVTPSNVGAGYILRRVIRRAVRHGRKIGIEGAFLAKPADVVIGEYVKAYPEFEGKKDFIFEQLGAEEDKFLATLKKGEAEFEKLLPNLLKNPQKTIPGRVAFRLYDTFGFPIELTEELGREHGMTVDIDSFKEEEKKHQEESRTLSAGAFKSGLGDHSEISTKYHTATHLLHEALKRVLGPEVAQKGSNITPERLRFDFSFSRALTKEEVQKVEDLVNEQIVRDLPVSVEEMSLDDAKDTGARALFGDKYGERVTVYSIGDFSKEVCAGPHVEHTAQIGQFKITKEQSSSAGVRRIRAVISGGLPLGA</sequence>
<dbReference type="PANTHER" id="PTHR11777">
    <property type="entry name" value="ALANYL-TRNA SYNTHETASE"/>
    <property type="match status" value="1"/>
</dbReference>
<dbReference type="GO" id="GO:0006419">
    <property type="term" value="P:alanyl-tRNA aminoacylation"/>
    <property type="evidence" value="ECO:0007669"/>
    <property type="project" value="UniProtKB-UniRule"/>
</dbReference>
<evidence type="ECO:0000313" key="16">
    <source>
        <dbReference type="EMBL" id="ERF61547.1"/>
    </source>
</evidence>
<dbReference type="NCBIfam" id="TIGR00344">
    <property type="entry name" value="alaS"/>
    <property type="match status" value="1"/>
</dbReference>
<evidence type="ECO:0000256" key="12">
    <source>
        <dbReference type="ARBA" id="ARBA00024779"/>
    </source>
</evidence>